<evidence type="ECO:0000256" key="7">
    <source>
        <dbReference type="ARBA" id="ARBA00023125"/>
    </source>
</evidence>
<dbReference type="InParanoid" id="A0A7R8UUD2"/>
<dbReference type="PANTHER" id="PTHR24404:SF106">
    <property type="entry name" value="C2H2-TYPE DOMAIN-CONTAINING PROTEIN"/>
    <property type="match status" value="1"/>
</dbReference>
<dbReference type="FunFam" id="3.30.160.60:FF:000446">
    <property type="entry name" value="Zinc finger protein"/>
    <property type="match status" value="1"/>
</dbReference>
<dbReference type="GO" id="GO:0003700">
    <property type="term" value="F:DNA-binding transcription factor activity"/>
    <property type="evidence" value="ECO:0007669"/>
    <property type="project" value="TreeGrafter"/>
</dbReference>
<dbReference type="GO" id="GO:0006357">
    <property type="term" value="P:regulation of transcription by RNA polymerase II"/>
    <property type="evidence" value="ECO:0007669"/>
    <property type="project" value="TreeGrafter"/>
</dbReference>
<feature type="compositionally biased region" description="Acidic residues" evidence="11">
    <location>
        <begin position="160"/>
        <end position="169"/>
    </location>
</feature>
<evidence type="ECO:0000259" key="12">
    <source>
        <dbReference type="PROSITE" id="PS50157"/>
    </source>
</evidence>
<evidence type="ECO:0000256" key="3">
    <source>
        <dbReference type="ARBA" id="ARBA00022737"/>
    </source>
</evidence>
<reference evidence="13 14" key="1">
    <citation type="submission" date="2020-11" db="EMBL/GenBank/DDBJ databases">
        <authorList>
            <person name="Wallbank WR R."/>
            <person name="Pardo Diaz C."/>
            <person name="Kozak K."/>
            <person name="Martin S."/>
            <person name="Jiggins C."/>
            <person name="Moest M."/>
            <person name="Warren A I."/>
            <person name="Generalovic N T."/>
            <person name="Byers J.R.P. K."/>
            <person name="Montejo-Kovacevich G."/>
            <person name="Yen C E."/>
        </authorList>
    </citation>
    <scope>NUCLEOTIDE SEQUENCE [LARGE SCALE GENOMIC DNA]</scope>
</reference>
<dbReference type="FunFam" id="3.30.160.60:FF:000706">
    <property type="entry name" value="Zinc finger protein"/>
    <property type="match status" value="1"/>
</dbReference>
<keyword evidence="7" id="KW-0238">DNA-binding</keyword>
<dbReference type="InterPro" id="IPR036236">
    <property type="entry name" value="Znf_C2H2_sf"/>
</dbReference>
<sequence length="538" mass="61744">MTSSEIVYDDISALPMKYISELDEPKYLIASAKLGDNLCPDTEPNTKCGEILLEYNQKFILVCILCTNNFETLEDFGNHVRSEHLNPKTYTEQCPLVEESFQEANSDGEVSQDSKDDIYSVELEFLKDEDCVDLEVLNEKEFETLSDGDMEANQGDQELETLSDDDQPSDGDAAPNQDDQNLETLSDDEQPSDEEMDQHQDDQDLDEGANESLASLKLEKMFSCTLCNAKYRHKRSYFAHARKEHGILTKRMKDKLEKKANEVLQKEGDSDSAGSGQIFSCNSCSKIYRHKRSLRFHVLAVHGYKCLSPIPNETQCRYCGEGFEGREELETHMDEKHSGDKKYPCPFCDRYFSTPNGRQTHIYNHTGERPYKCPHCSKAFSVSSNLKKHIDAHLKIKKYSCQFCGKLFVQSTERNIHEQRHTGDKPFQCEECGKRFLTHTQLLHHHRRHQNIRKFKCEVCDKAFFTSTALKEHMAGHSEARPFECTECGQCFPRRKSLRQHANLHSKVKKYVCNTCGKAFAQCAGLYSHRKTHGEIVK</sequence>
<dbReference type="AlphaFoldDB" id="A0A7R8UUD2"/>
<feature type="domain" description="C2H2-type" evidence="12">
    <location>
        <begin position="371"/>
        <end position="398"/>
    </location>
</feature>
<dbReference type="OrthoDB" id="6077919at2759"/>
<dbReference type="FunCoup" id="A0A7R8UUD2">
    <property type="interactions" value="47"/>
</dbReference>
<evidence type="ECO:0000256" key="2">
    <source>
        <dbReference type="ARBA" id="ARBA00022723"/>
    </source>
</evidence>
<dbReference type="Proteomes" id="UP000594454">
    <property type="component" value="Chromosome 4"/>
</dbReference>
<feature type="domain" description="C2H2-type" evidence="12">
    <location>
        <begin position="483"/>
        <end position="510"/>
    </location>
</feature>
<keyword evidence="8" id="KW-0804">Transcription</keyword>
<evidence type="ECO:0000256" key="11">
    <source>
        <dbReference type="SAM" id="MobiDB-lite"/>
    </source>
</evidence>
<evidence type="ECO:0000313" key="14">
    <source>
        <dbReference type="Proteomes" id="UP000594454"/>
    </source>
</evidence>
<dbReference type="Pfam" id="PF00096">
    <property type="entry name" value="zf-C2H2"/>
    <property type="match status" value="4"/>
</dbReference>
<gene>
    <name evidence="13" type="ORF">HERILL_LOCUS9573</name>
</gene>
<comment type="subcellular location">
    <subcellularLocation>
        <location evidence="1">Nucleus</location>
    </subcellularLocation>
</comment>
<dbReference type="PROSITE" id="PS00028">
    <property type="entry name" value="ZINC_FINGER_C2H2_1"/>
    <property type="match status" value="11"/>
</dbReference>
<feature type="domain" description="C2H2-type" evidence="12">
    <location>
        <begin position="279"/>
        <end position="302"/>
    </location>
</feature>
<dbReference type="EMBL" id="LR899012">
    <property type="protein sequence ID" value="CAD7086830.1"/>
    <property type="molecule type" value="Genomic_DNA"/>
</dbReference>
<feature type="domain" description="C2H2-type" evidence="12">
    <location>
        <begin position="455"/>
        <end position="482"/>
    </location>
</feature>
<feature type="domain" description="C2H2-type" evidence="12">
    <location>
        <begin position="314"/>
        <end position="342"/>
    </location>
</feature>
<evidence type="ECO:0000256" key="4">
    <source>
        <dbReference type="ARBA" id="ARBA00022771"/>
    </source>
</evidence>
<evidence type="ECO:0000313" key="13">
    <source>
        <dbReference type="EMBL" id="CAD7086830.1"/>
    </source>
</evidence>
<dbReference type="FunFam" id="3.30.160.60:FF:000495">
    <property type="entry name" value="zinc finger protein 668"/>
    <property type="match status" value="1"/>
</dbReference>
<evidence type="ECO:0000256" key="5">
    <source>
        <dbReference type="ARBA" id="ARBA00022833"/>
    </source>
</evidence>
<keyword evidence="2" id="KW-0479">Metal-binding</keyword>
<evidence type="ECO:0000256" key="1">
    <source>
        <dbReference type="ARBA" id="ARBA00004123"/>
    </source>
</evidence>
<feature type="domain" description="C2H2-type" evidence="12">
    <location>
        <begin position="511"/>
        <end position="533"/>
    </location>
</feature>
<organism evidence="13 14">
    <name type="scientific">Hermetia illucens</name>
    <name type="common">Black soldier fly</name>
    <dbReference type="NCBI Taxonomy" id="343691"/>
    <lineage>
        <taxon>Eukaryota</taxon>
        <taxon>Metazoa</taxon>
        <taxon>Ecdysozoa</taxon>
        <taxon>Arthropoda</taxon>
        <taxon>Hexapoda</taxon>
        <taxon>Insecta</taxon>
        <taxon>Pterygota</taxon>
        <taxon>Neoptera</taxon>
        <taxon>Endopterygota</taxon>
        <taxon>Diptera</taxon>
        <taxon>Brachycera</taxon>
        <taxon>Stratiomyomorpha</taxon>
        <taxon>Stratiomyidae</taxon>
        <taxon>Hermetiinae</taxon>
        <taxon>Hermetia</taxon>
    </lineage>
</organism>
<feature type="domain" description="C2H2-type" evidence="12">
    <location>
        <begin position="427"/>
        <end position="454"/>
    </location>
</feature>
<keyword evidence="14" id="KW-1185">Reference proteome</keyword>
<evidence type="ECO:0000256" key="10">
    <source>
        <dbReference type="PROSITE-ProRule" id="PRU00042"/>
    </source>
</evidence>
<name>A0A7R8UUD2_HERIL</name>
<dbReference type="InterPro" id="IPR050589">
    <property type="entry name" value="Ikaros_C2H2-ZF"/>
</dbReference>
<keyword evidence="6" id="KW-0805">Transcription regulation</keyword>
<dbReference type="GO" id="GO:0008270">
    <property type="term" value="F:zinc ion binding"/>
    <property type="evidence" value="ECO:0007669"/>
    <property type="project" value="UniProtKB-KW"/>
</dbReference>
<protein>
    <recommendedName>
        <fullName evidence="12">C2H2-type domain-containing protein</fullName>
    </recommendedName>
</protein>
<evidence type="ECO:0000256" key="8">
    <source>
        <dbReference type="ARBA" id="ARBA00023163"/>
    </source>
</evidence>
<accession>A0A7R8UUD2</accession>
<dbReference type="PROSITE" id="PS50157">
    <property type="entry name" value="ZINC_FINGER_C2H2_2"/>
    <property type="match status" value="9"/>
</dbReference>
<dbReference type="SMART" id="SM00355">
    <property type="entry name" value="ZnF_C2H2"/>
    <property type="match status" value="11"/>
</dbReference>
<feature type="region of interest" description="Disordered" evidence="11">
    <location>
        <begin position="160"/>
        <end position="206"/>
    </location>
</feature>
<dbReference type="SUPFAM" id="SSF57667">
    <property type="entry name" value="beta-beta-alpha zinc fingers"/>
    <property type="match status" value="4"/>
</dbReference>
<evidence type="ECO:0000256" key="9">
    <source>
        <dbReference type="ARBA" id="ARBA00023242"/>
    </source>
</evidence>
<keyword evidence="5" id="KW-0862">Zinc</keyword>
<dbReference type="Gene3D" id="3.30.160.60">
    <property type="entry name" value="Classic Zinc Finger"/>
    <property type="match status" value="8"/>
</dbReference>
<dbReference type="GO" id="GO:0000978">
    <property type="term" value="F:RNA polymerase II cis-regulatory region sequence-specific DNA binding"/>
    <property type="evidence" value="ECO:0007669"/>
    <property type="project" value="TreeGrafter"/>
</dbReference>
<dbReference type="InterPro" id="IPR013087">
    <property type="entry name" value="Znf_C2H2_type"/>
</dbReference>
<dbReference type="PANTHER" id="PTHR24404">
    <property type="entry name" value="ZINC FINGER PROTEIN"/>
    <property type="match status" value="1"/>
</dbReference>
<dbReference type="GO" id="GO:0005634">
    <property type="term" value="C:nucleus"/>
    <property type="evidence" value="ECO:0007669"/>
    <property type="project" value="UniProtKB-SubCell"/>
</dbReference>
<feature type="compositionally biased region" description="Acidic residues" evidence="11">
    <location>
        <begin position="185"/>
        <end position="196"/>
    </location>
</feature>
<feature type="domain" description="C2H2-type" evidence="12">
    <location>
        <begin position="399"/>
        <end position="426"/>
    </location>
</feature>
<proteinExistence type="predicted"/>
<keyword evidence="4 10" id="KW-0863">Zinc-finger</keyword>
<evidence type="ECO:0000256" key="6">
    <source>
        <dbReference type="ARBA" id="ARBA00023015"/>
    </source>
</evidence>
<feature type="domain" description="C2H2-type" evidence="12">
    <location>
        <begin position="343"/>
        <end position="370"/>
    </location>
</feature>
<dbReference type="GO" id="GO:0045892">
    <property type="term" value="P:negative regulation of DNA-templated transcription"/>
    <property type="evidence" value="ECO:0007669"/>
    <property type="project" value="UniProtKB-ARBA"/>
</dbReference>
<keyword evidence="3" id="KW-0677">Repeat</keyword>
<keyword evidence="9" id="KW-0539">Nucleus</keyword>